<protein>
    <submittedName>
        <fullName evidence="3">Transposase-like protein</fullName>
    </submittedName>
</protein>
<dbReference type="InterPro" id="IPR055247">
    <property type="entry name" value="InsJ-like_HTH"/>
</dbReference>
<dbReference type="AlphaFoldDB" id="A0A318KW88"/>
<comment type="caution">
    <text evidence="3">The sequence shown here is derived from an EMBL/GenBank/DDBJ whole genome shotgun (WGS) entry which is preliminary data.</text>
</comment>
<dbReference type="PANTHER" id="PTHR33795">
    <property type="entry name" value="INSERTION ELEMENT IS150 PROTEIN INSJ"/>
    <property type="match status" value="1"/>
</dbReference>
<evidence type="ECO:0000313" key="3">
    <source>
        <dbReference type="EMBL" id="PXX77463.1"/>
    </source>
</evidence>
<dbReference type="PANTHER" id="PTHR33795:SF1">
    <property type="entry name" value="INSERTION ELEMENT IS150 PROTEIN INSJ"/>
    <property type="match status" value="1"/>
</dbReference>
<evidence type="ECO:0000256" key="1">
    <source>
        <dbReference type="ARBA" id="ARBA00038232"/>
    </source>
</evidence>
<dbReference type="RefSeq" id="WP_110370635.1">
    <property type="nucleotide sequence ID" value="NZ_QJKH01000010.1"/>
</dbReference>
<dbReference type="GO" id="GO:0006313">
    <property type="term" value="P:DNA transposition"/>
    <property type="evidence" value="ECO:0007669"/>
    <property type="project" value="InterPro"/>
</dbReference>
<dbReference type="SUPFAM" id="SSF48295">
    <property type="entry name" value="TrpR-like"/>
    <property type="match status" value="2"/>
</dbReference>
<dbReference type="GO" id="GO:0004803">
    <property type="term" value="F:transposase activity"/>
    <property type="evidence" value="ECO:0007669"/>
    <property type="project" value="InterPro"/>
</dbReference>
<dbReference type="Proteomes" id="UP000247612">
    <property type="component" value="Unassembled WGS sequence"/>
</dbReference>
<dbReference type="GO" id="GO:0043565">
    <property type="term" value="F:sequence-specific DNA binding"/>
    <property type="evidence" value="ECO:0007669"/>
    <property type="project" value="InterPro"/>
</dbReference>
<keyword evidence="4" id="KW-1185">Reference proteome</keyword>
<evidence type="ECO:0000259" key="2">
    <source>
        <dbReference type="Pfam" id="PF13518"/>
    </source>
</evidence>
<organism evidence="3 4">
    <name type="scientific">Dielma fastidiosa</name>
    <dbReference type="NCBI Taxonomy" id="1034346"/>
    <lineage>
        <taxon>Bacteria</taxon>
        <taxon>Bacillati</taxon>
        <taxon>Bacillota</taxon>
        <taxon>Erysipelotrichia</taxon>
        <taxon>Erysipelotrichales</taxon>
        <taxon>Erysipelotrichaceae</taxon>
        <taxon>Dielma</taxon>
    </lineage>
</organism>
<name>A0A318KW88_9FIRM</name>
<dbReference type="Pfam" id="PF13518">
    <property type="entry name" value="HTH_28"/>
    <property type="match status" value="1"/>
</dbReference>
<dbReference type="EMBL" id="QJKH01000010">
    <property type="protein sequence ID" value="PXX77463.1"/>
    <property type="molecule type" value="Genomic_DNA"/>
</dbReference>
<dbReference type="Gene3D" id="1.10.10.60">
    <property type="entry name" value="Homeodomain-like"/>
    <property type="match status" value="1"/>
</dbReference>
<dbReference type="InterPro" id="IPR002514">
    <property type="entry name" value="Transposase_8"/>
</dbReference>
<feature type="non-terminal residue" evidence="3">
    <location>
        <position position="151"/>
    </location>
</feature>
<dbReference type="Pfam" id="PF01527">
    <property type="entry name" value="HTH_Tnp_1"/>
    <property type="match status" value="1"/>
</dbReference>
<reference evidence="3 4" key="1">
    <citation type="submission" date="2018-05" db="EMBL/GenBank/DDBJ databases">
        <title>Genomic Encyclopedia of Type Strains, Phase IV (KMG-IV): sequencing the most valuable type-strain genomes for metagenomic binning, comparative biology and taxonomic classification.</title>
        <authorList>
            <person name="Goeker M."/>
        </authorList>
    </citation>
    <scope>NUCLEOTIDE SEQUENCE [LARGE SCALE GENOMIC DNA]</scope>
    <source>
        <strain evidence="3 4">JC118</strain>
    </source>
</reference>
<gene>
    <name evidence="3" type="ORF">DES51_1101</name>
</gene>
<dbReference type="InterPro" id="IPR036388">
    <property type="entry name" value="WH-like_DNA-bd_sf"/>
</dbReference>
<accession>A0A318KW88</accession>
<dbReference type="InterPro" id="IPR010921">
    <property type="entry name" value="Trp_repressor/repl_initiator"/>
</dbReference>
<sequence length="151" mass="18050">MGRRHKLSEKEKVTICEQYLSGKKSKIQLASENEIPVETVRRWVNQYQEFGSSIFHKKAHNKKYTKEFKQEVVEAYLAGEGTPEHLANKYNIPSKSTVQKWIIKYNNLEELRDYNPKPEVYMKDRSRKTTYEERIEIVNYCLEHDKNYKDA</sequence>
<evidence type="ECO:0000313" key="4">
    <source>
        <dbReference type="Proteomes" id="UP000247612"/>
    </source>
</evidence>
<proteinExistence type="inferred from homology"/>
<dbReference type="Gene3D" id="1.10.10.10">
    <property type="entry name" value="Winged helix-like DNA-binding domain superfamily/Winged helix DNA-binding domain"/>
    <property type="match status" value="1"/>
</dbReference>
<dbReference type="InterPro" id="IPR052057">
    <property type="entry name" value="IS150/IS1296_orfA-like"/>
</dbReference>
<feature type="domain" description="Insertion element IS150 protein InsJ-like helix-turn-helix" evidence="2">
    <location>
        <begin position="68"/>
        <end position="113"/>
    </location>
</feature>
<comment type="similarity">
    <text evidence="1">Belongs to the IS150/IS1296 orfA family.</text>
</comment>